<evidence type="ECO:0000313" key="2">
    <source>
        <dbReference type="EMBL" id="UJG41376.1"/>
    </source>
</evidence>
<dbReference type="Pfam" id="PF10120">
    <property type="entry name" value="ThiN"/>
    <property type="match status" value="1"/>
</dbReference>
<dbReference type="Proteomes" id="UP001201020">
    <property type="component" value="Chromosome"/>
</dbReference>
<protein>
    <recommendedName>
        <fullName evidence="1">Thiamine-phosphate synthase ThiN domain-containing protein</fullName>
    </recommendedName>
</protein>
<proteinExistence type="predicted"/>
<reference evidence="2" key="1">
    <citation type="journal article" date="2022" name="Nat. Microbiol.">
        <title>Unique mobile elements and scalable gene flow at the prokaryote-eukaryote boundary revealed by circularized Asgard archaea genomes.</title>
        <authorList>
            <person name="Wu F."/>
            <person name="Speth D.R."/>
            <person name="Philosof A."/>
            <person name="Cremiere A."/>
            <person name="Narayanan A."/>
            <person name="Barco R.A."/>
            <person name="Connon S.A."/>
            <person name="Amend J.P."/>
            <person name="Antoshechkin I.A."/>
            <person name="Orphan V.J."/>
        </authorList>
    </citation>
    <scope>NUCLEOTIDE SEQUENCE</scope>
    <source>
        <strain evidence="2">PM71</strain>
    </source>
</reference>
<dbReference type="AlphaFoldDB" id="A0A9Y1BM54"/>
<dbReference type="PANTHER" id="PTHR40730:SF4">
    <property type="entry name" value="TRANSCRIPTIONAL REGULATOR"/>
    <property type="match status" value="1"/>
</dbReference>
<sequence length="305" mass="35482">MRFPCEYVTSEFLPGLRIRVSHLLREAGYSQNEIAEKLGVKQPVVVSYLKAYEKRIIKEKEDNFHLDNLANEITNAILEGKSTAFLIRTVCTRCKSLRVDSFICTQHKKLIPELSNIKNCDLCMGFPDKMPTIEERKHIKDEMIEMFNLLTSYKEFINWIPEIGGQIAHCDDKALELDDVASFPGRIVKVKNEIRRLSDPEFGESKTMAHLLIWVRKFQSNIKWILSIKNKPVLQKKLKNLNLPILETQEIDTKWKKTLDKLSKNPDIFQFRFLLDSGGKGYEPITYIFAENKNELEELLKKVFA</sequence>
<evidence type="ECO:0000259" key="1">
    <source>
        <dbReference type="Pfam" id="PF10120"/>
    </source>
</evidence>
<dbReference type="InterPro" id="IPR019293">
    <property type="entry name" value="ThiN"/>
</dbReference>
<gene>
    <name evidence="2" type="ORF">K9W45_02675</name>
</gene>
<organism evidence="2">
    <name type="scientific">Candidatus Heimdallarchaeum aukensis</name>
    <dbReference type="NCBI Taxonomy" id="2876573"/>
    <lineage>
        <taxon>Archaea</taxon>
        <taxon>Promethearchaeati</taxon>
        <taxon>Candidatus Heimdallarchaeota</taxon>
        <taxon>Candidatus Heimdallarchaeia (ex Rinke et al. 2021) (nom. nud.)</taxon>
        <taxon>Candidatus Heimdallarchaeales</taxon>
        <taxon>Candidatus Heimdallarchaeaceae</taxon>
        <taxon>Candidatus Heimdallarchaeum</taxon>
    </lineage>
</organism>
<dbReference type="Gene3D" id="1.10.10.60">
    <property type="entry name" value="Homeodomain-like"/>
    <property type="match status" value="1"/>
</dbReference>
<name>A0A9Y1BM54_9ARCH</name>
<dbReference type="Gene3D" id="3.40.225.10">
    <property type="entry name" value="Class II aldolase/adducin N-terminal domain"/>
    <property type="match status" value="1"/>
</dbReference>
<dbReference type="PANTHER" id="PTHR40730">
    <property type="entry name" value="TRANSCRIPTIONAL REGULATOR PROTEIN-LIKE PROTEIN"/>
    <property type="match status" value="1"/>
</dbReference>
<dbReference type="InterPro" id="IPR036409">
    <property type="entry name" value="Aldolase_II/adducin_N_sf"/>
</dbReference>
<dbReference type="CDD" id="cd00093">
    <property type="entry name" value="HTH_XRE"/>
    <property type="match status" value="1"/>
</dbReference>
<accession>A0A9Y1BM54</accession>
<dbReference type="EMBL" id="CP084166">
    <property type="protein sequence ID" value="UJG41376.1"/>
    <property type="molecule type" value="Genomic_DNA"/>
</dbReference>
<dbReference type="SUPFAM" id="SSF53639">
    <property type="entry name" value="AraD/HMP-PK domain-like"/>
    <property type="match status" value="1"/>
</dbReference>
<dbReference type="InterPro" id="IPR001387">
    <property type="entry name" value="Cro/C1-type_HTH"/>
</dbReference>
<feature type="domain" description="Thiamine-phosphate synthase ThiN" evidence="1">
    <location>
        <begin position="143"/>
        <end position="301"/>
    </location>
</feature>